<evidence type="ECO:0000256" key="1">
    <source>
        <dbReference type="SAM" id="MobiDB-lite"/>
    </source>
</evidence>
<proteinExistence type="predicted"/>
<keyword evidence="2" id="KW-0812">Transmembrane</keyword>
<dbReference type="AlphaFoldDB" id="A0A9P6CIN2"/>
<comment type="caution">
    <text evidence="3">The sequence shown here is derived from an EMBL/GenBank/DDBJ whole genome shotgun (WGS) entry which is preliminary data.</text>
</comment>
<keyword evidence="2" id="KW-1133">Transmembrane helix</keyword>
<feature type="transmembrane region" description="Helical" evidence="2">
    <location>
        <begin position="6"/>
        <end position="28"/>
    </location>
</feature>
<keyword evidence="2" id="KW-0472">Membrane</keyword>
<evidence type="ECO:0000313" key="4">
    <source>
        <dbReference type="Proteomes" id="UP000807353"/>
    </source>
</evidence>
<organism evidence="3 4">
    <name type="scientific">Collybia nuda</name>
    <dbReference type="NCBI Taxonomy" id="64659"/>
    <lineage>
        <taxon>Eukaryota</taxon>
        <taxon>Fungi</taxon>
        <taxon>Dikarya</taxon>
        <taxon>Basidiomycota</taxon>
        <taxon>Agaricomycotina</taxon>
        <taxon>Agaricomycetes</taxon>
        <taxon>Agaricomycetidae</taxon>
        <taxon>Agaricales</taxon>
        <taxon>Tricholomatineae</taxon>
        <taxon>Clitocybaceae</taxon>
        <taxon>Collybia</taxon>
    </lineage>
</organism>
<dbReference type="Proteomes" id="UP000807353">
    <property type="component" value="Unassembled WGS sequence"/>
</dbReference>
<dbReference type="EMBL" id="MU150262">
    <property type="protein sequence ID" value="KAF9463480.1"/>
    <property type="molecule type" value="Genomic_DNA"/>
</dbReference>
<accession>A0A9P6CIN2</accession>
<protein>
    <submittedName>
        <fullName evidence="3">Uncharacterized protein</fullName>
    </submittedName>
</protein>
<keyword evidence="4" id="KW-1185">Reference proteome</keyword>
<name>A0A9P6CIN2_9AGAR</name>
<evidence type="ECO:0000313" key="3">
    <source>
        <dbReference type="EMBL" id="KAF9463480.1"/>
    </source>
</evidence>
<evidence type="ECO:0000256" key="2">
    <source>
        <dbReference type="SAM" id="Phobius"/>
    </source>
</evidence>
<gene>
    <name evidence="3" type="ORF">BDZ94DRAFT_1258933</name>
</gene>
<feature type="region of interest" description="Disordered" evidence="1">
    <location>
        <begin position="199"/>
        <end position="241"/>
    </location>
</feature>
<sequence length="255" mass="27142">MALDLIPSLVIASVVLVGTGMILCVCCYGRRPGKKREVESGDDPENALSEGQTEPVMLLDGRLNMARGMSSLQPQRRIEMVIQEGSEPVGTLIRRPTPMLTNPEASHTAEEYVEELVGQTAPVSADSGIGVREPGATTRSPPPALSIVIPNLDQRIQVAPGPASAPPTSHQFVPSATIRASRPSTMYVDSIYPDSTLPSYPGTARSASPPPYSALSRTRSRRTARAISRGASNYTDGAAEPMPDLARLGELRTLV</sequence>
<reference evidence="3" key="1">
    <citation type="submission" date="2020-11" db="EMBL/GenBank/DDBJ databases">
        <authorList>
            <consortium name="DOE Joint Genome Institute"/>
            <person name="Ahrendt S."/>
            <person name="Riley R."/>
            <person name="Andreopoulos W."/>
            <person name="Labutti K."/>
            <person name="Pangilinan J."/>
            <person name="Ruiz-Duenas F.J."/>
            <person name="Barrasa J.M."/>
            <person name="Sanchez-Garcia M."/>
            <person name="Camarero S."/>
            <person name="Miyauchi S."/>
            <person name="Serrano A."/>
            <person name="Linde D."/>
            <person name="Babiker R."/>
            <person name="Drula E."/>
            <person name="Ayuso-Fernandez I."/>
            <person name="Pacheco R."/>
            <person name="Padilla G."/>
            <person name="Ferreira P."/>
            <person name="Barriuso J."/>
            <person name="Kellner H."/>
            <person name="Castanera R."/>
            <person name="Alfaro M."/>
            <person name="Ramirez L."/>
            <person name="Pisabarro A.G."/>
            <person name="Kuo A."/>
            <person name="Tritt A."/>
            <person name="Lipzen A."/>
            <person name="He G."/>
            <person name="Yan M."/>
            <person name="Ng V."/>
            <person name="Cullen D."/>
            <person name="Martin F."/>
            <person name="Rosso M.-N."/>
            <person name="Henrissat B."/>
            <person name="Hibbett D."/>
            <person name="Martinez A.T."/>
            <person name="Grigoriev I.V."/>
        </authorList>
    </citation>
    <scope>NUCLEOTIDE SEQUENCE</scope>
    <source>
        <strain evidence="3">CBS 247.69</strain>
    </source>
</reference>